<reference evidence="12" key="1">
    <citation type="submission" date="2022-05" db="EMBL/GenBank/DDBJ databases">
        <authorList>
            <person name="Jo J.-H."/>
            <person name="Im W.-T."/>
        </authorList>
    </citation>
    <scope>NUCLEOTIDE SEQUENCE</scope>
    <source>
        <strain evidence="12">SE158</strain>
    </source>
</reference>
<dbReference type="InterPro" id="IPR023366">
    <property type="entry name" value="ATP_synth_asu-like_sf"/>
</dbReference>
<evidence type="ECO:0000256" key="6">
    <source>
        <dbReference type="ARBA" id="ARBA00022619"/>
    </source>
</evidence>
<evidence type="ECO:0000256" key="8">
    <source>
        <dbReference type="ARBA" id="ARBA00022737"/>
    </source>
</evidence>
<evidence type="ECO:0000256" key="3">
    <source>
        <dbReference type="ARBA" id="ARBA00004887"/>
    </source>
</evidence>
<evidence type="ECO:0000256" key="7">
    <source>
        <dbReference type="ARBA" id="ARBA00022679"/>
    </source>
</evidence>
<dbReference type="PIRSF" id="PIRSF000498">
    <property type="entry name" value="Riboflavin_syn_A"/>
    <property type="match status" value="1"/>
</dbReference>
<feature type="repeat" description="Lumazine-binding" evidence="10">
    <location>
        <begin position="96"/>
        <end position="196"/>
    </location>
</feature>
<feature type="repeat" description="Lumazine-binding" evidence="10">
    <location>
        <begin position="1"/>
        <end position="95"/>
    </location>
</feature>
<name>A0ABT0RMR2_9SPHN</name>
<keyword evidence="13" id="KW-1185">Reference proteome</keyword>
<dbReference type="Pfam" id="PF00677">
    <property type="entry name" value="Lum_binding"/>
    <property type="match status" value="2"/>
</dbReference>
<evidence type="ECO:0000256" key="1">
    <source>
        <dbReference type="ARBA" id="ARBA00000968"/>
    </source>
</evidence>
<evidence type="ECO:0000256" key="9">
    <source>
        <dbReference type="NCBIfam" id="TIGR00187"/>
    </source>
</evidence>
<comment type="catalytic activity">
    <reaction evidence="1">
        <text>2 6,7-dimethyl-8-(1-D-ribityl)lumazine + H(+) = 5-amino-6-(D-ribitylamino)uracil + riboflavin</text>
        <dbReference type="Rhea" id="RHEA:20772"/>
        <dbReference type="ChEBI" id="CHEBI:15378"/>
        <dbReference type="ChEBI" id="CHEBI:15934"/>
        <dbReference type="ChEBI" id="CHEBI:57986"/>
        <dbReference type="ChEBI" id="CHEBI:58201"/>
        <dbReference type="EC" id="2.5.1.9"/>
    </reaction>
</comment>
<dbReference type="EMBL" id="JAMGBD010000001">
    <property type="protein sequence ID" value="MCL6683870.1"/>
    <property type="molecule type" value="Genomic_DNA"/>
</dbReference>
<evidence type="ECO:0000313" key="12">
    <source>
        <dbReference type="EMBL" id="MCL6683870.1"/>
    </source>
</evidence>
<dbReference type="InterPro" id="IPR026017">
    <property type="entry name" value="Lumazine-bd_dom"/>
</dbReference>
<dbReference type="PANTHER" id="PTHR21098">
    <property type="entry name" value="RIBOFLAVIN SYNTHASE ALPHA CHAIN"/>
    <property type="match status" value="1"/>
</dbReference>
<organism evidence="12 13">
    <name type="scientific">Sphingomonas alba</name>
    <dbReference type="NCBI Taxonomy" id="2908208"/>
    <lineage>
        <taxon>Bacteria</taxon>
        <taxon>Pseudomonadati</taxon>
        <taxon>Pseudomonadota</taxon>
        <taxon>Alphaproteobacteria</taxon>
        <taxon>Sphingomonadales</taxon>
        <taxon>Sphingomonadaceae</taxon>
        <taxon>Sphingomonas</taxon>
    </lineage>
</organism>
<dbReference type="PANTHER" id="PTHR21098:SF12">
    <property type="entry name" value="RIBOFLAVIN SYNTHASE"/>
    <property type="match status" value="1"/>
</dbReference>
<dbReference type="Gene3D" id="2.40.30.20">
    <property type="match status" value="2"/>
</dbReference>
<dbReference type="RefSeq" id="WP_249847968.1">
    <property type="nucleotide sequence ID" value="NZ_JAMGBD010000001.1"/>
</dbReference>
<dbReference type="GO" id="GO:0004746">
    <property type="term" value="F:riboflavin synthase activity"/>
    <property type="evidence" value="ECO:0007669"/>
    <property type="project" value="UniProtKB-EC"/>
</dbReference>
<gene>
    <name evidence="12" type="ORF">LZ536_08145</name>
</gene>
<feature type="domain" description="Lumazine-binding" evidence="11">
    <location>
        <begin position="96"/>
        <end position="196"/>
    </location>
</feature>
<dbReference type="Proteomes" id="UP001165363">
    <property type="component" value="Unassembled WGS sequence"/>
</dbReference>
<comment type="caution">
    <text evidence="12">The sequence shown here is derived from an EMBL/GenBank/DDBJ whole genome shotgun (WGS) entry which is preliminary data.</text>
</comment>
<dbReference type="PROSITE" id="PS51177">
    <property type="entry name" value="LUMAZINE_BIND"/>
    <property type="match status" value="2"/>
</dbReference>
<dbReference type="InterPro" id="IPR001783">
    <property type="entry name" value="Lumazine-bd"/>
</dbReference>
<dbReference type="NCBIfam" id="TIGR00187">
    <property type="entry name" value="ribE"/>
    <property type="match status" value="1"/>
</dbReference>
<keyword evidence="7 12" id="KW-0808">Transferase</keyword>
<evidence type="ECO:0000256" key="10">
    <source>
        <dbReference type="PROSITE-ProRule" id="PRU00524"/>
    </source>
</evidence>
<dbReference type="SUPFAM" id="SSF63380">
    <property type="entry name" value="Riboflavin synthase domain-like"/>
    <property type="match status" value="2"/>
</dbReference>
<evidence type="ECO:0000256" key="4">
    <source>
        <dbReference type="ARBA" id="ARBA00012827"/>
    </source>
</evidence>
<dbReference type="InterPro" id="IPR017938">
    <property type="entry name" value="Riboflavin_synthase-like_b-brl"/>
</dbReference>
<evidence type="ECO:0000313" key="13">
    <source>
        <dbReference type="Proteomes" id="UP001165363"/>
    </source>
</evidence>
<dbReference type="CDD" id="cd00402">
    <property type="entry name" value="Riboflavin_synthase_like"/>
    <property type="match status" value="1"/>
</dbReference>
<dbReference type="NCBIfam" id="NF006767">
    <property type="entry name" value="PRK09289.1"/>
    <property type="match status" value="1"/>
</dbReference>
<dbReference type="EC" id="2.5.1.9" evidence="4 9"/>
<proteinExistence type="predicted"/>
<keyword evidence="8" id="KW-0677">Repeat</keyword>
<evidence type="ECO:0000256" key="2">
    <source>
        <dbReference type="ARBA" id="ARBA00002803"/>
    </source>
</evidence>
<keyword evidence="6" id="KW-0686">Riboflavin biosynthesis</keyword>
<comment type="pathway">
    <text evidence="3">Cofactor biosynthesis; riboflavin biosynthesis; riboflavin from 2-hydroxy-3-oxobutyl phosphate and 5-amino-6-(D-ribitylamino)uracil: step 2/2.</text>
</comment>
<comment type="function">
    <text evidence="2">Catalyzes the dismutation of two molecules of 6,7-dimethyl-8-ribityllumazine, resulting in the formation of riboflavin and 5-amino-6-(D-ribitylamino)uracil.</text>
</comment>
<protein>
    <recommendedName>
        <fullName evidence="5 9">Riboflavin synthase</fullName>
        <ecNumber evidence="4 9">2.5.1.9</ecNumber>
    </recommendedName>
</protein>
<sequence>MFTGIITDIGTVRSAEERSDLRLTIGCGYDMAGVDLGASIACSGVCLTVVDKGNDWFAVDVSTETQSRTPSHMWQEGTKLNLERALRVGDELGGHFVTGHVDGMGDVLNVAPEGGSIRLSIRAPAEIGSYIAGKGSIALDGVSLTVNDVNDADGGTDFGINIIPHTAAHTTLGRLAAGDRVNLEIDVLARYLKRMAASQ</sequence>
<accession>A0ABT0RMR2</accession>
<evidence type="ECO:0000256" key="5">
    <source>
        <dbReference type="ARBA" id="ARBA00013950"/>
    </source>
</evidence>
<feature type="domain" description="Lumazine-binding" evidence="11">
    <location>
        <begin position="1"/>
        <end position="95"/>
    </location>
</feature>
<evidence type="ECO:0000259" key="11">
    <source>
        <dbReference type="PROSITE" id="PS51177"/>
    </source>
</evidence>